<evidence type="ECO:0000313" key="1">
    <source>
        <dbReference type="EMBL" id="CAG8489072.1"/>
    </source>
</evidence>
<dbReference type="EMBL" id="CAJVPT010002907">
    <property type="protein sequence ID" value="CAG8489072.1"/>
    <property type="molecule type" value="Genomic_DNA"/>
</dbReference>
<feature type="non-terminal residue" evidence="1">
    <location>
        <position position="183"/>
    </location>
</feature>
<dbReference type="Proteomes" id="UP000789525">
    <property type="component" value="Unassembled WGS sequence"/>
</dbReference>
<reference evidence="1" key="1">
    <citation type="submission" date="2021-06" db="EMBL/GenBank/DDBJ databases">
        <authorList>
            <person name="Kallberg Y."/>
            <person name="Tangrot J."/>
            <person name="Rosling A."/>
        </authorList>
    </citation>
    <scope>NUCLEOTIDE SEQUENCE</scope>
    <source>
        <strain evidence="1">CL356</strain>
    </source>
</reference>
<accession>A0ACA9KTA0</accession>
<comment type="caution">
    <text evidence="1">The sequence shown here is derived from an EMBL/GenBank/DDBJ whole genome shotgun (WGS) entry which is preliminary data.</text>
</comment>
<keyword evidence="2" id="KW-1185">Reference proteome</keyword>
<organism evidence="1 2">
    <name type="scientific">Acaulospora colombiana</name>
    <dbReference type="NCBI Taxonomy" id="27376"/>
    <lineage>
        <taxon>Eukaryota</taxon>
        <taxon>Fungi</taxon>
        <taxon>Fungi incertae sedis</taxon>
        <taxon>Mucoromycota</taxon>
        <taxon>Glomeromycotina</taxon>
        <taxon>Glomeromycetes</taxon>
        <taxon>Diversisporales</taxon>
        <taxon>Acaulosporaceae</taxon>
        <taxon>Acaulospora</taxon>
    </lineage>
</organism>
<sequence length="183" mass="20219">MSPTPQNSPESLPPTSPPYRFRANLSPLDRFIAIAAVSSGWGLLFGSYTGGKTAGLQHLAENAHKLPRTKSGWYHYHKHKNFRMIIGGLKSGIHLAGKTSLLCLCFSGTEAILDELRKENDIWNSCVAGLLSAGIISSFYRLPRQSAKYAYTIGLGFGLITGGMQDYLKLSQGQRIWYIDRLK</sequence>
<evidence type="ECO:0000313" key="2">
    <source>
        <dbReference type="Proteomes" id="UP000789525"/>
    </source>
</evidence>
<name>A0ACA9KTA0_9GLOM</name>
<proteinExistence type="predicted"/>
<protein>
    <submittedName>
        <fullName evidence="1">13235_t:CDS:1</fullName>
    </submittedName>
</protein>
<gene>
    <name evidence="1" type="ORF">ACOLOM_LOCUS2304</name>
</gene>